<protein>
    <submittedName>
        <fullName evidence="1">Uncharacterized protein</fullName>
    </submittedName>
</protein>
<reference evidence="2" key="1">
    <citation type="submission" date="2016-11" db="EMBL/GenBank/DDBJ databases">
        <authorList>
            <person name="Varghese N."/>
            <person name="Submissions S."/>
        </authorList>
    </citation>
    <scope>NUCLEOTIDE SEQUENCE [LARGE SCALE GENOMIC DNA]</scope>
    <source>
        <strain evidence="2">GAS401</strain>
    </source>
</reference>
<dbReference type="EMBL" id="LT670849">
    <property type="protein sequence ID" value="SHN84234.1"/>
    <property type="molecule type" value="Genomic_DNA"/>
</dbReference>
<evidence type="ECO:0000313" key="1">
    <source>
        <dbReference type="EMBL" id="SHN84234.1"/>
    </source>
</evidence>
<sequence>MTKRVEQFPLTVERLERALVLIAYLIELDGDVHLSMYEKFEAELGELKTKEAIKNRARKRLESYLNEGGGLKAIR</sequence>
<dbReference type="OrthoDB" id="8243751at2"/>
<dbReference type="RefSeq" id="WP_072823175.1">
    <property type="nucleotide sequence ID" value="NZ_LT670849.1"/>
</dbReference>
<dbReference type="Proteomes" id="UP000184096">
    <property type="component" value="Chromosome I"/>
</dbReference>
<accession>A0A1M7UMR1</accession>
<proteinExistence type="predicted"/>
<dbReference type="AlphaFoldDB" id="A0A1M7UMR1"/>
<evidence type="ECO:0000313" key="2">
    <source>
        <dbReference type="Proteomes" id="UP000184096"/>
    </source>
</evidence>
<name>A0A1M7UMR1_9BRAD</name>
<organism evidence="1 2">
    <name type="scientific">Bradyrhizobium erythrophlei</name>
    <dbReference type="NCBI Taxonomy" id="1437360"/>
    <lineage>
        <taxon>Bacteria</taxon>
        <taxon>Pseudomonadati</taxon>
        <taxon>Pseudomonadota</taxon>
        <taxon>Alphaproteobacteria</taxon>
        <taxon>Hyphomicrobiales</taxon>
        <taxon>Nitrobacteraceae</taxon>
        <taxon>Bradyrhizobium</taxon>
    </lineage>
</organism>
<keyword evidence="2" id="KW-1185">Reference proteome</keyword>
<gene>
    <name evidence="1" type="ORF">SAMN05444170_5825</name>
</gene>